<dbReference type="NCBIfam" id="TIGR02866">
    <property type="entry name" value="CoxB"/>
    <property type="match status" value="1"/>
</dbReference>
<evidence type="ECO:0000256" key="6">
    <source>
        <dbReference type="ARBA" id="ARBA00022692"/>
    </source>
</evidence>
<gene>
    <name evidence="23" type="primary">ctaC</name>
    <name evidence="23" type="ORF">BN997_04369</name>
</gene>
<sequence>MRGWMGKTKVFFVFTLLALFLAGCGIENLTALKPKGYGAEQAMDLIILTTLIMTGVFIVVMVIYVITLVRFRRKKGQEDHIPEQVEGNHKLEVIWTVIPIILVLIIAVPTVLATFDLADDSSADELINVNVKGNQYWWHFEYPGEEVQTSQDLYIPTGERVYLHMLSSDVIHSFWVPSISGKMDVNAENVNTMYIEAYEEGVYWGKCAELCGPSHSLMDFKVIAVSPEEYEQWVDDMQNIDAEAEPETADAQEGQELFEANNCMNCHATDAAASGIEAGPENNGPFGPNLSNFGDRSNVAGVLEHNEENLVDWLMDPESIKPGNQMTGQYPELNQDEAESIAAYLLQLQPSEITPENAGD</sequence>
<organism evidence="23 24">
    <name type="scientific">Oceanobacillus oncorhynchi</name>
    <dbReference type="NCBI Taxonomy" id="545501"/>
    <lineage>
        <taxon>Bacteria</taxon>
        <taxon>Bacillati</taxon>
        <taxon>Bacillota</taxon>
        <taxon>Bacilli</taxon>
        <taxon>Bacillales</taxon>
        <taxon>Bacillaceae</taxon>
        <taxon>Oceanobacillus</taxon>
    </lineage>
</organism>
<dbReference type="Pfam" id="PF02790">
    <property type="entry name" value="COX2_TM"/>
    <property type="match status" value="1"/>
</dbReference>
<keyword evidence="4 16" id="KW-0349">Heme</keyword>
<dbReference type="EMBL" id="CDGG01000001">
    <property type="protein sequence ID" value="CEI84421.1"/>
    <property type="molecule type" value="Genomic_DNA"/>
</dbReference>
<evidence type="ECO:0000259" key="20">
    <source>
        <dbReference type="PROSITE" id="PS50857"/>
    </source>
</evidence>
<accession>A0A0A1N0C9</accession>
<dbReference type="InterPro" id="IPR011759">
    <property type="entry name" value="Cyt_c_oxidase_su2_TM_dom"/>
</dbReference>
<evidence type="ECO:0000313" key="24">
    <source>
        <dbReference type="Proteomes" id="UP000040453"/>
    </source>
</evidence>
<keyword evidence="10 19" id="KW-1133">Transmembrane helix</keyword>
<dbReference type="Proteomes" id="UP000040453">
    <property type="component" value="Unassembled WGS sequence"/>
</dbReference>
<dbReference type="PROSITE" id="PS50857">
    <property type="entry name" value="COX2_CUA"/>
    <property type="match status" value="1"/>
</dbReference>
<dbReference type="InterPro" id="IPR036909">
    <property type="entry name" value="Cyt_c-like_dom_sf"/>
</dbReference>
<dbReference type="GO" id="GO:0004129">
    <property type="term" value="F:cytochrome-c oxidase activity"/>
    <property type="evidence" value="ECO:0007669"/>
    <property type="project" value="UniProtKB-EC"/>
</dbReference>
<keyword evidence="8" id="KW-1278">Translocase</keyword>
<feature type="domain" description="Cytochrome c" evidence="22">
    <location>
        <begin position="249"/>
        <end position="349"/>
    </location>
</feature>
<evidence type="ECO:0000259" key="21">
    <source>
        <dbReference type="PROSITE" id="PS50999"/>
    </source>
</evidence>
<dbReference type="GO" id="GO:0005886">
    <property type="term" value="C:plasma membrane"/>
    <property type="evidence" value="ECO:0007669"/>
    <property type="project" value="UniProtKB-SubCell"/>
</dbReference>
<dbReference type="InterPro" id="IPR001505">
    <property type="entry name" value="Copper_CuA"/>
</dbReference>
<dbReference type="SUPFAM" id="SSF49503">
    <property type="entry name" value="Cupredoxins"/>
    <property type="match status" value="1"/>
</dbReference>
<dbReference type="PANTHER" id="PTHR22888">
    <property type="entry name" value="CYTOCHROME C OXIDASE, SUBUNIT II"/>
    <property type="match status" value="1"/>
</dbReference>
<keyword evidence="12 18" id="KW-0186">Copper</keyword>
<dbReference type="Gene3D" id="2.60.40.420">
    <property type="entry name" value="Cupredoxins - blue copper proteins"/>
    <property type="match status" value="1"/>
</dbReference>
<evidence type="ECO:0000256" key="4">
    <source>
        <dbReference type="ARBA" id="ARBA00022617"/>
    </source>
</evidence>
<keyword evidence="3 17" id="KW-0813">Transport</keyword>
<dbReference type="InterPro" id="IPR034236">
    <property type="entry name" value="CuRO_CcO_Caa3_II"/>
</dbReference>
<evidence type="ECO:0000256" key="8">
    <source>
        <dbReference type="ARBA" id="ARBA00022967"/>
    </source>
</evidence>
<dbReference type="SUPFAM" id="SSF81464">
    <property type="entry name" value="Cytochrome c oxidase subunit II-like, transmembrane region"/>
    <property type="match status" value="1"/>
</dbReference>
<dbReference type="InterPro" id="IPR045187">
    <property type="entry name" value="CcO_II"/>
</dbReference>
<protein>
    <recommendedName>
        <fullName evidence="18">Cytochrome c oxidase subunit 2</fullName>
        <ecNumber evidence="18">7.1.1.9</ecNumber>
    </recommendedName>
</protein>
<evidence type="ECO:0000256" key="3">
    <source>
        <dbReference type="ARBA" id="ARBA00022448"/>
    </source>
</evidence>
<feature type="transmembrane region" description="Helical" evidence="19">
    <location>
        <begin position="92"/>
        <end position="115"/>
    </location>
</feature>
<dbReference type="GO" id="GO:0020037">
    <property type="term" value="F:heme binding"/>
    <property type="evidence" value="ECO:0007669"/>
    <property type="project" value="InterPro"/>
</dbReference>
<evidence type="ECO:0000256" key="14">
    <source>
        <dbReference type="ARBA" id="ARBA00024688"/>
    </source>
</evidence>
<reference evidence="23 24" key="1">
    <citation type="submission" date="2014-11" db="EMBL/GenBank/DDBJ databases">
        <authorList>
            <person name="Urmite Genomes Urmite Genomes"/>
        </authorList>
    </citation>
    <scope>NUCLEOTIDE SEQUENCE [LARGE SCALE GENOMIC DNA]</scope>
    <source>
        <strain evidence="23 24">Oc5</strain>
    </source>
</reference>
<dbReference type="CDD" id="cd04213">
    <property type="entry name" value="CuRO_CcO_Caa3_II"/>
    <property type="match status" value="1"/>
</dbReference>
<dbReference type="Pfam" id="PF00116">
    <property type="entry name" value="COX2"/>
    <property type="match status" value="1"/>
</dbReference>
<keyword evidence="7 16" id="KW-0479">Metal-binding</keyword>
<evidence type="ECO:0000256" key="1">
    <source>
        <dbReference type="ARBA" id="ARBA00004141"/>
    </source>
</evidence>
<evidence type="ECO:0000256" key="18">
    <source>
        <dbReference type="RuleBase" id="RU004024"/>
    </source>
</evidence>
<comment type="subcellular location">
    <subcellularLocation>
        <location evidence="17">Cell membrane</location>
        <topology evidence="17">Multi-pass membrane protein</topology>
    </subcellularLocation>
    <subcellularLocation>
        <location evidence="1">Membrane</location>
        <topology evidence="1">Multi-pass membrane protein</topology>
    </subcellularLocation>
</comment>
<evidence type="ECO:0000256" key="10">
    <source>
        <dbReference type="ARBA" id="ARBA00022989"/>
    </source>
</evidence>
<evidence type="ECO:0000256" key="7">
    <source>
        <dbReference type="ARBA" id="ARBA00022723"/>
    </source>
</evidence>
<evidence type="ECO:0000256" key="2">
    <source>
        <dbReference type="ARBA" id="ARBA00007866"/>
    </source>
</evidence>
<dbReference type="GO" id="GO:0005507">
    <property type="term" value="F:copper ion binding"/>
    <property type="evidence" value="ECO:0007669"/>
    <property type="project" value="InterPro"/>
</dbReference>
<keyword evidence="6 17" id="KW-0812">Transmembrane</keyword>
<dbReference type="PROSITE" id="PS00078">
    <property type="entry name" value="COX2"/>
    <property type="match status" value="1"/>
</dbReference>
<evidence type="ECO:0000256" key="19">
    <source>
        <dbReference type="SAM" id="Phobius"/>
    </source>
</evidence>
<comment type="similarity">
    <text evidence="2 17">Belongs to the cytochrome c oxidase subunit 2 family.</text>
</comment>
<dbReference type="PROSITE" id="PS51007">
    <property type="entry name" value="CYTC"/>
    <property type="match status" value="1"/>
</dbReference>
<dbReference type="PROSITE" id="PS51257">
    <property type="entry name" value="PROKAR_LIPOPROTEIN"/>
    <property type="match status" value="1"/>
</dbReference>
<evidence type="ECO:0000259" key="22">
    <source>
        <dbReference type="PROSITE" id="PS51007"/>
    </source>
</evidence>
<keyword evidence="9 17" id="KW-0249">Electron transport</keyword>
<feature type="domain" description="Cytochrome oxidase subunit II transmembrane region profile" evidence="21">
    <location>
        <begin position="23"/>
        <end position="121"/>
    </location>
</feature>
<dbReference type="AlphaFoldDB" id="A0A0A1N0C9"/>
<name>A0A0A1N0C9_9BACI</name>
<dbReference type="STRING" id="545501.BN997_04369"/>
<keyword evidence="13 19" id="KW-0472">Membrane</keyword>
<evidence type="ECO:0000256" key="13">
    <source>
        <dbReference type="ARBA" id="ARBA00023136"/>
    </source>
</evidence>
<comment type="cofactor">
    <cofactor evidence="18">
        <name>Cu cation</name>
        <dbReference type="ChEBI" id="CHEBI:23378"/>
    </cofactor>
    <text evidence="18">Binds a copper A center.</text>
</comment>
<feature type="transmembrane region" description="Helical" evidence="19">
    <location>
        <begin position="45"/>
        <end position="71"/>
    </location>
</feature>
<dbReference type="EC" id="7.1.1.9" evidence="18"/>
<dbReference type="InterPro" id="IPR002429">
    <property type="entry name" value="CcO_II-like_C"/>
</dbReference>
<dbReference type="Gene3D" id="1.10.287.90">
    <property type="match status" value="1"/>
</dbReference>
<dbReference type="OrthoDB" id="9781261at2"/>
<comment type="function">
    <text evidence="14 18">Subunits I and II form the functional core of the enzyme complex. Electrons originating in cytochrome c are transferred via heme a and Cu(A) to the binuclear center formed by heme a3 and Cu(B).</text>
</comment>
<evidence type="ECO:0000256" key="9">
    <source>
        <dbReference type="ARBA" id="ARBA00022982"/>
    </source>
</evidence>
<dbReference type="PROSITE" id="PS50999">
    <property type="entry name" value="COX2_TM"/>
    <property type="match status" value="1"/>
</dbReference>
<evidence type="ECO:0000256" key="12">
    <source>
        <dbReference type="ARBA" id="ARBA00023008"/>
    </source>
</evidence>
<keyword evidence="5 17" id="KW-0679">Respiratory chain</keyword>
<keyword evidence="11 16" id="KW-0408">Iron</keyword>
<keyword evidence="24" id="KW-1185">Reference proteome</keyword>
<dbReference type="InterPro" id="IPR014222">
    <property type="entry name" value="Cyt_c_oxidase_su2"/>
</dbReference>
<comment type="catalytic activity">
    <reaction evidence="15 18">
        <text>4 Fe(II)-[cytochrome c] + O2 + 8 H(+)(in) = 4 Fe(III)-[cytochrome c] + 2 H2O + 4 H(+)(out)</text>
        <dbReference type="Rhea" id="RHEA:11436"/>
        <dbReference type="Rhea" id="RHEA-COMP:10350"/>
        <dbReference type="Rhea" id="RHEA-COMP:14399"/>
        <dbReference type="ChEBI" id="CHEBI:15377"/>
        <dbReference type="ChEBI" id="CHEBI:15378"/>
        <dbReference type="ChEBI" id="CHEBI:15379"/>
        <dbReference type="ChEBI" id="CHEBI:29033"/>
        <dbReference type="ChEBI" id="CHEBI:29034"/>
        <dbReference type="EC" id="7.1.1.9"/>
    </reaction>
</comment>
<dbReference type="SUPFAM" id="SSF46626">
    <property type="entry name" value="Cytochrome c"/>
    <property type="match status" value="1"/>
</dbReference>
<proteinExistence type="inferred from homology"/>
<dbReference type="PANTHER" id="PTHR22888:SF10">
    <property type="entry name" value="CYTOCHROME C OXIDASE SUBUNIT 2"/>
    <property type="match status" value="1"/>
</dbReference>
<dbReference type="InterPro" id="IPR008972">
    <property type="entry name" value="Cupredoxin"/>
</dbReference>
<evidence type="ECO:0000256" key="5">
    <source>
        <dbReference type="ARBA" id="ARBA00022660"/>
    </source>
</evidence>
<feature type="domain" description="Cytochrome oxidase subunit II copper A binding" evidence="20">
    <location>
        <begin position="124"/>
        <end position="236"/>
    </location>
</feature>
<evidence type="ECO:0000256" key="11">
    <source>
        <dbReference type="ARBA" id="ARBA00023004"/>
    </source>
</evidence>
<evidence type="ECO:0000256" key="16">
    <source>
        <dbReference type="PROSITE-ProRule" id="PRU00433"/>
    </source>
</evidence>
<dbReference type="Pfam" id="PF00034">
    <property type="entry name" value="Cytochrom_C"/>
    <property type="match status" value="1"/>
</dbReference>
<dbReference type="InterPro" id="IPR009056">
    <property type="entry name" value="Cyt_c-like_dom"/>
</dbReference>
<dbReference type="GO" id="GO:0016491">
    <property type="term" value="F:oxidoreductase activity"/>
    <property type="evidence" value="ECO:0007669"/>
    <property type="project" value="InterPro"/>
</dbReference>
<dbReference type="RefSeq" id="WP_042535233.1">
    <property type="nucleotide sequence ID" value="NZ_CAXOIH010000001.1"/>
</dbReference>
<evidence type="ECO:0000313" key="23">
    <source>
        <dbReference type="EMBL" id="CEI84421.1"/>
    </source>
</evidence>
<dbReference type="InterPro" id="IPR036257">
    <property type="entry name" value="Cyt_c_oxidase_su2_TM_sf"/>
</dbReference>
<evidence type="ECO:0000256" key="17">
    <source>
        <dbReference type="RuleBase" id="RU000456"/>
    </source>
</evidence>
<evidence type="ECO:0000256" key="15">
    <source>
        <dbReference type="ARBA" id="ARBA00047816"/>
    </source>
</evidence>
<dbReference type="GO" id="GO:0042773">
    <property type="term" value="P:ATP synthesis coupled electron transport"/>
    <property type="evidence" value="ECO:0007669"/>
    <property type="project" value="TreeGrafter"/>
</dbReference>